<evidence type="ECO:0000313" key="2">
    <source>
        <dbReference type="Proteomes" id="UP001206572"/>
    </source>
</evidence>
<dbReference type="Proteomes" id="UP001206572">
    <property type="component" value="Unassembled WGS sequence"/>
</dbReference>
<keyword evidence="2" id="KW-1185">Reference proteome</keyword>
<reference evidence="1 2" key="1">
    <citation type="submission" date="2022-08" db="EMBL/GenBank/DDBJ databases">
        <title>Reclassification of Massilia species as members of the genera Telluria, Duganella, Pseudoduganella, Mokoshia gen. nov. and Zemynaea gen. nov. using orthogonal and non-orthogonal genome-based approaches.</title>
        <authorList>
            <person name="Bowman J.P."/>
        </authorList>
    </citation>
    <scope>NUCLEOTIDE SEQUENCE [LARGE SCALE GENOMIC DNA]</scope>
    <source>
        <strain evidence="1 2">JCM 31661</strain>
    </source>
</reference>
<protein>
    <submittedName>
        <fullName evidence="1">Uncharacterized protein</fullName>
    </submittedName>
</protein>
<proteinExistence type="predicted"/>
<name>A0ABT2AGA5_9BURK</name>
<dbReference type="RefSeq" id="WP_258826344.1">
    <property type="nucleotide sequence ID" value="NZ_JANUHA010000001.1"/>
</dbReference>
<organism evidence="1 2">
    <name type="scientific">Massilia agri</name>
    <dbReference type="NCBI Taxonomy" id="1886785"/>
    <lineage>
        <taxon>Bacteria</taxon>
        <taxon>Pseudomonadati</taxon>
        <taxon>Pseudomonadota</taxon>
        <taxon>Betaproteobacteria</taxon>
        <taxon>Burkholderiales</taxon>
        <taxon>Oxalobacteraceae</taxon>
        <taxon>Telluria group</taxon>
        <taxon>Massilia</taxon>
    </lineage>
</organism>
<evidence type="ECO:0000313" key="1">
    <source>
        <dbReference type="EMBL" id="MCS0595274.1"/>
    </source>
</evidence>
<comment type="caution">
    <text evidence="1">The sequence shown here is derived from an EMBL/GenBank/DDBJ whole genome shotgun (WGS) entry which is preliminary data.</text>
</comment>
<gene>
    <name evidence="1" type="ORF">NX780_02835</name>
</gene>
<sequence>MKVYTPILWGAAPGVDYGADAIELARIVPRAGESRRVYLDRNDRVKDGQAISCIWRPPYTDVNGWIEQPSEIALSYVVTGTAHLTSRELADQQTESSEYVRHIASSSLTIEIDVHGASPLIDTLALAAPDYAFRLPMLGTGTGDSMPLWLDAGYVKSANIAGYIYLSTQGNETQLEALLHIRDEHLVLAYHHYWPPCEMECVILNNPLHGDERALFEHLISIAEPISDSYKRYLV</sequence>
<dbReference type="EMBL" id="JANUHA010000001">
    <property type="protein sequence ID" value="MCS0595274.1"/>
    <property type="molecule type" value="Genomic_DNA"/>
</dbReference>
<accession>A0ABT2AGA5</accession>